<dbReference type="AlphaFoldDB" id="A0A699HTJ8"/>
<gene>
    <name evidence="1" type="ORF">Tci_447430</name>
</gene>
<protein>
    <submittedName>
        <fullName evidence="1">Uncharacterized protein</fullName>
    </submittedName>
</protein>
<evidence type="ECO:0000313" key="1">
    <source>
        <dbReference type="EMBL" id="GEY75456.1"/>
    </source>
</evidence>
<dbReference type="EMBL" id="BKCJ010206547">
    <property type="protein sequence ID" value="GEY75456.1"/>
    <property type="molecule type" value="Genomic_DNA"/>
</dbReference>
<comment type="caution">
    <text evidence="1">The sequence shown here is derived from an EMBL/GenBank/DDBJ whole genome shotgun (WGS) entry which is preliminary data.</text>
</comment>
<proteinExistence type="predicted"/>
<sequence>MWDLDKVTWEGRVEAMGTIPVCMCVCTGEAGSANFFSSGITLTQQWQLVFIGSGKLLCQWELFTSSGNALCILFPTILP</sequence>
<name>A0A699HTJ8_TANCI</name>
<organism evidence="1">
    <name type="scientific">Tanacetum cinerariifolium</name>
    <name type="common">Dalmatian daisy</name>
    <name type="synonym">Chrysanthemum cinerariifolium</name>
    <dbReference type="NCBI Taxonomy" id="118510"/>
    <lineage>
        <taxon>Eukaryota</taxon>
        <taxon>Viridiplantae</taxon>
        <taxon>Streptophyta</taxon>
        <taxon>Embryophyta</taxon>
        <taxon>Tracheophyta</taxon>
        <taxon>Spermatophyta</taxon>
        <taxon>Magnoliopsida</taxon>
        <taxon>eudicotyledons</taxon>
        <taxon>Gunneridae</taxon>
        <taxon>Pentapetalae</taxon>
        <taxon>asterids</taxon>
        <taxon>campanulids</taxon>
        <taxon>Asterales</taxon>
        <taxon>Asteraceae</taxon>
        <taxon>Asteroideae</taxon>
        <taxon>Anthemideae</taxon>
        <taxon>Anthemidinae</taxon>
        <taxon>Tanacetum</taxon>
    </lineage>
</organism>
<reference evidence="1" key="1">
    <citation type="journal article" date="2019" name="Sci. Rep.">
        <title>Draft genome of Tanacetum cinerariifolium, the natural source of mosquito coil.</title>
        <authorList>
            <person name="Yamashiro T."/>
            <person name="Shiraishi A."/>
            <person name="Satake H."/>
            <person name="Nakayama K."/>
        </authorList>
    </citation>
    <scope>NUCLEOTIDE SEQUENCE</scope>
</reference>
<accession>A0A699HTJ8</accession>